<dbReference type="InterPro" id="IPR027417">
    <property type="entry name" value="P-loop_NTPase"/>
</dbReference>
<dbReference type="RefSeq" id="WP_096429985.1">
    <property type="nucleotide sequence ID" value="NZ_AP018042.1"/>
</dbReference>
<keyword evidence="3 8" id="KW-0812">Transmembrane</keyword>
<dbReference type="PROSITE" id="PS00211">
    <property type="entry name" value="ABC_TRANSPORTER_1"/>
    <property type="match status" value="1"/>
</dbReference>
<feature type="transmembrane region" description="Helical" evidence="8">
    <location>
        <begin position="20"/>
        <end position="40"/>
    </location>
</feature>
<evidence type="ECO:0000313" key="11">
    <source>
        <dbReference type="EMBL" id="BAX81034.1"/>
    </source>
</evidence>
<keyword evidence="2" id="KW-0813">Transport</keyword>
<reference evidence="11 12" key="1">
    <citation type="journal article" date="2018" name="Mar. Genomics">
        <title>Complete genome sequence of Marinifilaceae bacterium strain SPP2, isolated from the Antarctic marine sediment.</title>
        <authorList>
            <person name="Watanabe M."/>
            <person name="Kojima H."/>
            <person name="Fukui M."/>
        </authorList>
    </citation>
    <scope>NUCLEOTIDE SEQUENCE [LARGE SCALE GENOMIC DNA]</scope>
    <source>
        <strain evidence="11 12">SPP2</strain>
    </source>
</reference>
<dbReference type="EMBL" id="AP018042">
    <property type="protein sequence ID" value="BAX81034.1"/>
    <property type="molecule type" value="Genomic_DNA"/>
</dbReference>
<dbReference type="Gene3D" id="3.40.50.300">
    <property type="entry name" value="P-loop containing nucleotide triphosphate hydrolases"/>
    <property type="match status" value="1"/>
</dbReference>
<dbReference type="InterPro" id="IPR011527">
    <property type="entry name" value="ABC1_TM_dom"/>
</dbReference>
<dbReference type="GO" id="GO:0005886">
    <property type="term" value="C:plasma membrane"/>
    <property type="evidence" value="ECO:0007669"/>
    <property type="project" value="UniProtKB-SubCell"/>
</dbReference>
<sequence>MKDFIKILKRFLPPYKGDLIMSFVYNLLAAIFGVFSFAMMQPVLEILFSIAKPVAELVPWEFTLDSIKSNFYYYTSQVKLDYGEDSALIFVGVFLVIAVFLKVGFTYLGSYHTVGLRNGVVRDMRNMIYDKIVSLPIPFFTEEKKGDIIARSTGDVQEVENSVMNSLDMFIKNPIIIIVSLAAMIIMSPQLTLFSFILLPIAGFIIGQIGKSLKKTSRLGQNKMGDLLSTIEETLSGLRIIKAFTAEDKVTEKFSAENNDYRRIMNSLMRRRVLAHPVSELLGTIVIVIVLWYGGRLILNGEGNLNGASFMVYLVLFYSIINPAKAFSKAFFSIQKGLAAMERIDQILGAESTIVDKPNAKQVNRFENAIEYRNVSFSYNGEKKILKNINLEIPKGKTVALVGQSGSGKTTFVDLLPRFYDVKEGGIFVDGEDIRDYKMADLRNLMGNVNQESILFNDTIFNNIAFGVENASLEDVEAAAKIANAHDFITATEDGYYTNIGDRGGKLSGGQRQRLSIARAVLKNPPIMILDEATSALDTESERLVQDALDKLMQNRTSVVIAHRLSTVKNADLICVFHEGEIVERGQHDELIQKGGAYKKLYDMQLL</sequence>
<dbReference type="GO" id="GO:0016887">
    <property type="term" value="F:ATP hydrolysis activity"/>
    <property type="evidence" value="ECO:0007669"/>
    <property type="project" value="InterPro"/>
</dbReference>
<feature type="domain" description="ABC transmembrane type-1" evidence="10">
    <location>
        <begin position="20"/>
        <end position="336"/>
    </location>
</feature>
<dbReference type="InterPro" id="IPR036640">
    <property type="entry name" value="ABC1_TM_sf"/>
</dbReference>
<dbReference type="InterPro" id="IPR017871">
    <property type="entry name" value="ABC_transporter-like_CS"/>
</dbReference>
<evidence type="ECO:0000256" key="3">
    <source>
        <dbReference type="ARBA" id="ARBA00022692"/>
    </source>
</evidence>
<name>A0A1Y1CL49_9BACT</name>
<dbReference type="OrthoDB" id="9780296at2"/>
<dbReference type="GO" id="GO:0015421">
    <property type="term" value="F:ABC-type oligopeptide transporter activity"/>
    <property type="evidence" value="ECO:0007669"/>
    <property type="project" value="TreeGrafter"/>
</dbReference>
<dbReference type="CDD" id="cd03251">
    <property type="entry name" value="ABCC_MsbA"/>
    <property type="match status" value="1"/>
</dbReference>
<evidence type="ECO:0000256" key="2">
    <source>
        <dbReference type="ARBA" id="ARBA00022448"/>
    </source>
</evidence>
<dbReference type="PANTHER" id="PTHR43394">
    <property type="entry name" value="ATP-DEPENDENT PERMEASE MDL1, MITOCHONDRIAL"/>
    <property type="match status" value="1"/>
</dbReference>
<dbReference type="FunFam" id="3.40.50.300:FF:000287">
    <property type="entry name" value="Multidrug ABC transporter ATP-binding protein"/>
    <property type="match status" value="1"/>
</dbReference>
<keyword evidence="7 8" id="KW-0472">Membrane</keyword>
<dbReference type="InterPro" id="IPR039421">
    <property type="entry name" value="Type_1_exporter"/>
</dbReference>
<evidence type="ECO:0000256" key="8">
    <source>
        <dbReference type="SAM" id="Phobius"/>
    </source>
</evidence>
<dbReference type="Proteomes" id="UP000218267">
    <property type="component" value="Chromosome"/>
</dbReference>
<keyword evidence="5 11" id="KW-0067">ATP-binding</keyword>
<dbReference type="SMART" id="SM00382">
    <property type="entry name" value="AAA"/>
    <property type="match status" value="1"/>
</dbReference>
<accession>A0A1Y1CL49</accession>
<evidence type="ECO:0000256" key="6">
    <source>
        <dbReference type="ARBA" id="ARBA00022989"/>
    </source>
</evidence>
<keyword evidence="6 8" id="KW-1133">Transmembrane helix</keyword>
<dbReference type="PROSITE" id="PS50929">
    <property type="entry name" value="ABC_TM1F"/>
    <property type="match status" value="1"/>
</dbReference>
<organism evidence="11 12">
    <name type="scientific">Labilibaculum antarcticum</name>
    <dbReference type="NCBI Taxonomy" id="1717717"/>
    <lineage>
        <taxon>Bacteria</taxon>
        <taxon>Pseudomonadati</taxon>
        <taxon>Bacteroidota</taxon>
        <taxon>Bacteroidia</taxon>
        <taxon>Marinilabiliales</taxon>
        <taxon>Marinifilaceae</taxon>
        <taxon>Labilibaculum</taxon>
    </lineage>
</organism>
<evidence type="ECO:0000256" key="4">
    <source>
        <dbReference type="ARBA" id="ARBA00022741"/>
    </source>
</evidence>
<dbReference type="CDD" id="cd18552">
    <property type="entry name" value="ABC_6TM_MsbA_like"/>
    <property type="match status" value="1"/>
</dbReference>
<dbReference type="KEGG" id="mbas:ALGA_2721"/>
<evidence type="ECO:0000256" key="5">
    <source>
        <dbReference type="ARBA" id="ARBA00022840"/>
    </source>
</evidence>
<dbReference type="Gene3D" id="1.20.1560.10">
    <property type="entry name" value="ABC transporter type 1, transmembrane domain"/>
    <property type="match status" value="1"/>
</dbReference>
<evidence type="ECO:0000313" key="12">
    <source>
        <dbReference type="Proteomes" id="UP000218267"/>
    </source>
</evidence>
<keyword evidence="4" id="KW-0547">Nucleotide-binding</keyword>
<feature type="transmembrane region" description="Helical" evidence="8">
    <location>
        <begin position="273"/>
        <end position="293"/>
    </location>
</feature>
<proteinExistence type="predicted"/>
<dbReference type="InterPro" id="IPR003439">
    <property type="entry name" value="ABC_transporter-like_ATP-bd"/>
</dbReference>
<dbReference type="PROSITE" id="PS50893">
    <property type="entry name" value="ABC_TRANSPORTER_2"/>
    <property type="match status" value="1"/>
</dbReference>
<evidence type="ECO:0000256" key="7">
    <source>
        <dbReference type="ARBA" id="ARBA00023136"/>
    </source>
</evidence>
<dbReference type="GO" id="GO:0005524">
    <property type="term" value="F:ATP binding"/>
    <property type="evidence" value="ECO:0007669"/>
    <property type="project" value="UniProtKB-KW"/>
</dbReference>
<dbReference type="SUPFAM" id="SSF90123">
    <property type="entry name" value="ABC transporter transmembrane region"/>
    <property type="match status" value="1"/>
</dbReference>
<dbReference type="Pfam" id="PF00664">
    <property type="entry name" value="ABC_membrane"/>
    <property type="match status" value="1"/>
</dbReference>
<gene>
    <name evidence="11" type="ORF">ALGA_2721</name>
</gene>
<dbReference type="Pfam" id="PF00005">
    <property type="entry name" value="ABC_tran"/>
    <property type="match status" value="1"/>
</dbReference>
<dbReference type="SUPFAM" id="SSF52540">
    <property type="entry name" value="P-loop containing nucleoside triphosphate hydrolases"/>
    <property type="match status" value="1"/>
</dbReference>
<feature type="domain" description="ABC transporter" evidence="9">
    <location>
        <begin position="370"/>
        <end position="604"/>
    </location>
</feature>
<comment type="subcellular location">
    <subcellularLocation>
        <location evidence="1">Cell membrane</location>
        <topology evidence="1">Multi-pass membrane protein</topology>
    </subcellularLocation>
</comment>
<keyword evidence="12" id="KW-1185">Reference proteome</keyword>
<dbReference type="PANTHER" id="PTHR43394:SF1">
    <property type="entry name" value="ATP-BINDING CASSETTE SUB-FAMILY B MEMBER 10, MITOCHONDRIAL"/>
    <property type="match status" value="1"/>
</dbReference>
<feature type="transmembrane region" description="Helical" evidence="8">
    <location>
        <begin position="170"/>
        <end position="187"/>
    </location>
</feature>
<evidence type="ECO:0000259" key="10">
    <source>
        <dbReference type="PROSITE" id="PS50929"/>
    </source>
</evidence>
<protein>
    <submittedName>
        <fullName evidence="11">Antibiotic ABC transporter ATP-binding protein</fullName>
    </submittedName>
</protein>
<evidence type="ECO:0000256" key="1">
    <source>
        <dbReference type="ARBA" id="ARBA00004651"/>
    </source>
</evidence>
<dbReference type="AlphaFoldDB" id="A0A1Y1CL49"/>
<feature type="transmembrane region" description="Helical" evidence="8">
    <location>
        <begin position="87"/>
        <end position="108"/>
    </location>
</feature>
<reference evidence="12" key="2">
    <citation type="journal article" date="2020" name="Antonie Van Leeuwenhoek">
        <title>Labilibaculum antarcticum sp. nov., a novel facultative anaerobic, psychrotorelant bacterium isolated from marine sediment of Antarctica.</title>
        <authorList>
            <person name="Watanabe M."/>
            <person name="Kojima H."/>
            <person name="Fukui M."/>
        </authorList>
    </citation>
    <scope>NUCLEOTIDE SEQUENCE [LARGE SCALE GENOMIC DNA]</scope>
    <source>
        <strain evidence="12">SPP2</strain>
    </source>
</reference>
<feature type="transmembrane region" description="Helical" evidence="8">
    <location>
        <begin position="305"/>
        <end position="321"/>
    </location>
</feature>
<dbReference type="InterPro" id="IPR003593">
    <property type="entry name" value="AAA+_ATPase"/>
</dbReference>
<evidence type="ECO:0000259" key="9">
    <source>
        <dbReference type="PROSITE" id="PS50893"/>
    </source>
</evidence>
<feature type="transmembrane region" description="Helical" evidence="8">
    <location>
        <begin position="193"/>
        <end position="213"/>
    </location>
</feature>